<evidence type="ECO:0000313" key="3">
    <source>
        <dbReference type="EMBL" id="MCS3904140.1"/>
    </source>
</evidence>
<evidence type="ECO:0000256" key="2">
    <source>
        <dbReference type="SAM" id="Phobius"/>
    </source>
</evidence>
<dbReference type="PANTHER" id="PTHR40278">
    <property type="entry name" value="DNA UTILIZATION PROTEIN HOFN"/>
    <property type="match status" value="1"/>
</dbReference>
<protein>
    <submittedName>
        <fullName evidence="3">Type IV pilus assembly protein PilN</fullName>
    </submittedName>
</protein>
<reference evidence="3" key="1">
    <citation type="submission" date="2022-08" db="EMBL/GenBank/DDBJ databases">
        <title>Genomic Encyclopedia of Type Strains, Phase III (KMG-III): the genomes of soil and plant-associated and newly described type strains.</title>
        <authorList>
            <person name="Whitman W."/>
        </authorList>
    </citation>
    <scope>NUCLEOTIDE SEQUENCE</scope>
    <source>
        <strain evidence="3">HMT 1</strain>
    </source>
</reference>
<keyword evidence="2" id="KW-1133">Transmembrane helix</keyword>
<dbReference type="AlphaFoldDB" id="A0AAE3HKR0"/>
<dbReference type="PANTHER" id="PTHR40278:SF2">
    <property type="entry name" value="TYPE IV PILUS INNER MEMBRANE COMPONENT PILN"/>
    <property type="match status" value="1"/>
</dbReference>
<dbReference type="InterPro" id="IPR052534">
    <property type="entry name" value="Extracell_DNA_Util/SecSys_Comp"/>
</dbReference>
<dbReference type="EMBL" id="JANUCT010000016">
    <property type="protein sequence ID" value="MCS3904140.1"/>
    <property type="molecule type" value="Genomic_DNA"/>
</dbReference>
<evidence type="ECO:0000313" key="4">
    <source>
        <dbReference type="Proteomes" id="UP001204445"/>
    </source>
</evidence>
<keyword evidence="1" id="KW-0175">Coiled coil</keyword>
<dbReference type="GO" id="GO:0043683">
    <property type="term" value="P:type IV pilus assembly"/>
    <property type="evidence" value="ECO:0007669"/>
    <property type="project" value="TreeGrafter"/>
</dbReference>
<comment type="caution">
    <text evidence="3">The sequence shown here is derived from an EMBL/GenBank/DDBJ whole genome shotgun (WGS) entry which is preliminary data.</text>
</comment>
<keyword evidence="2" id="KW-0472">Membrane</keyword>
<feature type="transmembrane region" description="Helical" evidence="2">
    <location>
        <begin position="21"/>
        <end position="43"/>
    </location>
</feature>
<dbReference type="Pfam" id="PF05137">
    <property type="entry name" value="PilN"/>
    <property type="match status" value="1"/>
</dbReference>
<sequence>MARINLLPWRQERRKHQQNEFFGLLGIAAAATLVIWYGFHFFYSEKIDYQKNTRNQFLEQQISQLDERIKEIETLEREKERLLARMRAIEQLQTNRPLIVRLFDEMVRSLPEGVSLTSVKQEGANITINGAAQSNARVSSFMRNLESSDWLENPKLDIIQAETAEGLRISNFTLRFDQVIPKADGEEEEA</sequence>
<feature type="coiled-coil region" evidence="1">
    <location>
        <begin position="55"/>
        <end position="95"/>
    </location>
</feature>
<dbReference type="GO" id="GO:0043107">
    <property type="term" value="P:type IV pilus-dependent motility"/>
    <property type="evidence" value="ECO:0007669"/>
    <property type="project" value="TreeGrafter"/>
</dbReference>
<gene>
    <name evidence="3" type="ORF">J2T55_002173</name>
</gene>
<organism evidence="3 4">
    <name type="scientific">Methylohalomonas lacus</name>
    <dbReference type="NCBI Taxonomy" id="398773"/>
    <lineage>
        <taxon>Bacteria</taxon>
        <taxon>Pseudomonadati</taxon>
        <taxon>Pseudomonadota</taxon>
        <taxon>Gammaproteobacteria</taxon>
        <taxon>Methylohalomonadales</taxon>
        <taxon>Methylohalomonadaceae</taxon>
        <taxon>Methylohalomonas</taxon>
    </lineage>
</organism>
<proteinExistence type="predicted"/>
<dbReference type="RefSeq" id="WP_259056464.1">
    <property type="nucleotide sequence ID" value="NZ_JANUCT010000016.1"/>
</dbReference>
<keyword evidence="4" id="KW-1185">Reference proteome</keyword>
<evidence type="ECO:0000256" key="1">
    <source>
        <dbReference type="SAM" id="Coils"/>
    </source>
</evidence>
<accession>A0AAE3HKR0</accession>
<keyword evidence="2" id="KW-0812">Transmembrane</keyword>
<name>A0AAE3HKR0_9GAMM</name>
<dbReference type="InterPro" id="IPR007813">
    <property type="entry name" value="PilN"/>
</dbReference>
<dbReference type="Proteomes" id="UP001204445">
    <property type="component" value="Unassembled WGS sequence"/>
</dbReference>